<proteinExistence type="inferred from homology"/>
<comment type="caution">
    <text evidence="13">The sequence shown here is derived from an EMBL/GenBank/DDBJ whole genome shotgun (WGS) entry which is preliminary data.</text>
</comment>
<evidence type="ECO:0000313" key="13">
    <source>
        <dbReference type="EMBL" id="GAA4103505.1"/>
    </source>
</evidence>
<dbReference type="Gene3D" id="3.55.40.10">
    <property type="entry name" value="minor pseudopilin epsh domain"/>
    <property type="match status" value="1"/>
</dbReference>
<dbReference type="RefSeq" id="WP_344937953.1">
    <property type="nucleotide sequence ID" value="NZ_BAABDM010000008.1"/>
</dbReference>
<evidence type="ECO:0000256" key="5">
    <source>
        <dbReference type="ARBA" id="ARBA00022519"/>
    </source>
</evidence>
<keyword evidence="3" id="KW-1003">Cell membrane</keyword>
<evidence type="ECO:0000259" key="12">
    <source>
        <dbReference type="Pfam" id="PF12019"/>
    </source>
</evidence>
<keyword evidence="4" id="KW-0488">Methylation</keyword>
<evidence type="ECO:0000256" key="11">
    <source>
        <dbReference type="SAM" id="Phobius"/>
    </source>
</evidence>
<sequence>MQFAVGKEQGYTLIELLVTMSVVAILATVAVPNFVSFIDNSRERADVQQLLKNLVAARSEAVVRARSVHLTAVDGDWAKGWRVWADTNTNGSYDSGEEFKVATAIKTSALITAQIDGSAVTEVSFDSQGFAASGQSVTFSYRSQPEKCGHDRDLTITPSGQTSIADRVCP</sequence>
<dbReference type="InterPro" id="IPR012902">
    <property type="entry name" value="N_methyl_site"/>
</dbReference>
<reference evidence="14" key="1">
    <citation type="journal article" date="2019" name="Int. J. Syst. Evol. Microbiol.">
        <title>The Global Catalogue of Microorganisms (GCM) 10K type strain sequencing project: providing services to taxonomists for standard genome sequencing and annotation.</title>
        <authorList>
            <consortium name="The Broad Institute Genomics Platform"/>
            <consortium name="The Broad Institute Genome Sequencing Center for Infectious Disease"/>
            <person name="Wu L."/>
            <person name="Ma J."/>
        </authorList>
    </citation>
    <scope>NUCLEOTIDE SEQUENCE [LARGE SCALE GENOMIC DNA]</scope>
    <source>
        <strain evidence="14">JCM 17304</strain>
    </source>
</reference>
<keyword evidence="6 11" id="KW-0812">Transmembrane</keyword>
<dbReference type="InterPro" id="IPR045584">
    <property type="entry name" value="Pilin-like"/>
</dbReference>
<dbReference type="Pfam" id="PF07963">
    <property type="entry name" value="N_methyl"/>
    <property type="match status" value="1"/>
</dbReference>
<evidence type="ECO:0000256" key="4">
    <source>
        <dbReference type="ARBA" id="ARBA00022481"/>
    </source>
</evidence>
<evidence type="ECO:0000256" key="9">
    <source>
        <dbReference type="ARBA" id="ARBA00025772"/>
    </source>
</evidence>
<evidence type="ECO:0000256" key="3">
    <source>
        <dbReference type="ARBA" id="ARBA00022475"/>
    </source>
</evidence>
<dbReference type="Pfam" id="PF12019">
    <property type="entry name" value="GspH"/>
    <property type="match status" value="1"/>
</dbReference>
<evidence type="ECO:0000256" key="8">
    <source>
        <dbReference type="ARBA" id="ARBA00023136"/>
    </source>
</evidence>
<evidence type="ECO:0000256" key="10">
    <source>
        <dbReference type="ARBA" id="ARBA00030775"/>
    </source>
</evidence>
<keyword evidence="8 11" id="KW-0472">Membrane</keyword>
<name>A0ABP7X3U9_9GAMM</name>
<evidence type="ECO:0000256" key="7">
    <source>
        <dbReference type="ARBA" id="ARBA00022989"/>
    </source>
</evidence>
<gene>
    <name evidence="13" type="primary">tppE_1</name>
    <name evidence="13" type="ORF">GCM10022414_31880</name>
</gene>
<comment type="similarity">
    <text evidence="9">Belongs to the GSP H family.</text>
</comment>
<feature type="domain" description="General secretion pathway GspH" evidence="12">
    <location>
        <begin position="47"/>
        <end position="160"/>
    </location>
</feature>
<keyword evidence="14" id="KW-1185">Reference proteome</keyword>
<dbReference type="InterPro" id="IPR022346">
    <property type="entry name" value="T2SS_GspH"/>
</dbReference>
<dbReference type="NCBIfam" id="TIGR02532">
    <property type="entry name" value="IV_pilin_GFxxxE"/>
    <property type="match status" value="1"/>
</dbReference>
<dbReference type="PROSITE" id="PS00409">
    <property type="entry name" value="PROKAR_NTER_METHYL"/>
    <property type="match status" value="1"/>
</dbReference>
<dbReference type="SUPFAM" id="SSF54523">
    <property type="entry name" value="Pili subunits"/>
    <property type="match status" value="1"/>
</dbReference>
<evidence type="ECO:0000256" key="6">
    <source>
        <dbReference type="ARBA" id="ARBA00022692"/>
    </source>
</evidence>
<protein>
    <recommendedName>
        <fullName evidence="2">Type II secretion system protein H</fullName>
    </recommendedName>
    <alternativeName>
        <fullName evidence="10">General secretion pathway protein H</fullName>
    </alternativeName>
</protein>
<evidence type="ECO:0000313" key="14">
    <source>
        <dbReference type="Proteomes" id="UP001500392"/>
    </source>
</evidence>
<organism evidence="13 14">
    <name type="scientific">Zhongshania borealis</name>
    <dbReference type="NCBI Taxonomy" id="889488"/>
    <lineage>
        <taxon>Bacteria</taxon>
        <taxon>Pseudomonadati</taxon>
        <taxon>Pseudomonadota</taxon>
        <taxon>Gammaproteobacteria</taxon>
        <taxon>Cellvibrionales</taxon>
        <taxon>Spongiibacteraceae</taxon>
        <taxon>Zhongshania</taxon>
    </lineage>
</organism>
<accession>A0ABP7X3U9</accession>
<evidence type="ECO:0000256" key="2">
    <source>
        <dbReference type="ARBA" id="ARBA00021549"/>
    </source>
</evidence>
<keyword evidence="7 11" id="KW-1133">Transmembrane helix</keyword>
<keyword evidence="5" id="KW-0997">Cell inner membrane</keyword>
<dbReference type="EMBL" id="BAABDM010000008">
    <property type="protein sequence ID" value="GAA4103505.1"/>
    <property type="molecule type" value="Genomic_DNA"/>
</dbReference>
<evidence type="ECO:0000256" key="1">
    <source>
        <dbReference type="ARBA" id="ARBA00004377"/>
    </source>
</evidence>
<feature type="transmembrane region" description="Helical" evidence="11">
    <location>
        <begin position="12"/>
        <end position="35"/>
    </location>
</feature>
<comment type="subcellular location">
    <subcellularLocation>
        <location evidence="1">Cell inner membrane</location>
        <topology evidence="1">Single-pass membrane protein</topology>
    </subcellularLocation>
</comment>
<dbReference type="Proteomes" id="UP001500392">
    <property type="component" value="Unassembled WGS sequence"/>
</dbReference>